<evidence type="ECO:0000256" key="5">
    <source>
        <dbReference type="ARBA" id="ARBA00023172"/>
    </source>
</evidence>
<comment type="function">
    <text evidence="1 6">Required for the transposition of the insertion element.</text>
</comment>
<evidence type="ECO:0000256" key="3">
    <source>
        <dbReference type="ARBA" id="ARBA00022578"/>
    </source>
</evidence>
<keyword evidence="5 6" id="KW-0233">DNA recombination</keyword>
<keyword evidence="6" id="KW-0814">Transposable element</keyword>
<dbReference type="InterPro" id="IPR001207">
    <property type="entry name" value="Transposase_mutator"/>
</dbReference>
<organism evidence="7 8">
    <name type="scientific">Xylanimonas allomyrinae</name>
    <dbReference type="NCBI Taxonomy" id="2509459"/>
    <lineage>
        <taxon>Bacteria</taxon>
        <taxon>Bacillati</taxon>
        <taxon>Actinomycetota</taxon>
        <taxon>Actinomycetes</taxon>
        <taxon>Micrococcales</taxon>
        <taxon>Promicromonosporaceae</taxon>
        <taxon>Xylanimonas</taxon>
    </lineage>
</organism>
<name>A0A4V0YEC3_9MICO</name>
<dbReference type="EMBL" id="CP035495">
    <property type="protein sequence ID" value="QAY63711.1"/>
    <property type="molecule type" value="Genomic_DNA"/>
</dbReference>
<comment type="similarity">
    <text evidence="2 6">Belongs to the transposase mutator family.</text>
</comment>
<keyword evidence="4 6" id="KW-0238">DNA-binding</keyword>
<reference evidence="7 8" key="1">
    <citation type="submission" date="2019-01" db="EMBL/GenBank/DDBJ databases">
        <title>Genome sequencing of strain 2JSPR-7.</title>
        <authorList>
            <person name="Heo J."/>
            <person name="Kim S.-J."/>
            <person name="Kim J.-S."/>
            <person name="Hong S.-B."/>
            <person name="Kwon S.-W."/>
        </authorList>
    </citation>
    <scope>NUCLEOTIDE SEQUENCE [LARGE SCALE GENOMIC DNA]</scope>
    <source>
        <strain evidence="7 8">2JSPR-7</strain>
    </source>
</reference>
<dbReference type="NCBIfam" id="NF033544">
    <property type="entry name" value="transpos_IS1249"/>
    <property type="match status" value="1"/>
</dbReference>
<evidence type="ECO:0000313" key="7">
    <source>
        <dbReference type="EMBL" id="QAY63711.1"/>
    </source>
</evidence>
<dbReference type="GO" id="GO:0006313">
    <property type="term" value="P:DNA transposition"/>
    <property type="evidence" value="ECO:0007669"/>
    <property type="project" value="UniProtKB-UniRule"/>
</dbReference>
<dbReference type="PANTHER" id="PTHR33217:SF7">
    <property type="entry name" value="TRANSPOSASE FOR INSERTION SEQUENCE ELEMENT IS1081"/>
    <property type="match status" value="1"/>
</dbReference>
<evidence type="ECO:0000313" key="8">
    <source>
        <dbReference type="Proteomes" id="UP000291758"/>
    </source>
</evidence>
<evidence type="ECO:0000256" key="4">
    <source>
        <dbReference type="ARBA" id="ARBA00023125"/>
    </source>
</evidence>
<accession>A0A4V0YEC3</accession>
<dbReference type="GO" id="GO:0004803">
    <property type="term" value="F:transposase activity"/>
    <property type="evidence" value="ECO:0007669"/>
    <property type="project" value="UniProtKB-UniRule"/>
</dbReference>
<dbReference type="GO" id="GO:0003677">
    <property type="term" value="F:DNA binding"/>
    <property type="evidence" value="ECO:0007669"/>
    <property type="project" value="UniProtKB-UniRule"/>
</dbReference>
<dbReference type="Pfam" id="PF00872">
    <property type="entry name" value="Transposase_mut"/>
    <property type="match status" value="1"/>
</dbReference>
<evidence type="ECO:0000256" key="6">
    <source>
        <dbReference type="RuleBase" id="RU365089"/>
    </source>
</evidence>
<sequence>MPRAGAGHPGTCSACGARLKRNGTTSAGTTRWRCTGCGGSSTKRRPDRTRAAQLDGFVAWLLGNNTQHDVGSSARSFRRQHAWCWNIDPHIPITGEVYDEVQVDGTYLSGGWCLLLAIDGTTGDVIAWQWCDTEKSAAWVALLERIPAPRVVVTDGGSGLASALKTCWPQTLVQRCLVHVQRNVRRELTTRPRTDAGKALRAISLALTRITTRDQATAWQVRLHDWHQVYPDLINTKTYLKDTGTRPASARPNATWWCVSRQAAGRIWVFSKLGMVGSARPRCTSRGRFQAIVSCGRTVL</sequence>
<dbReference type="PANTHER" id="PTHR33217">
    <property type="entry name" value="TRANSPOSASE FOR INSERTION SEQUENCE ELEMENT IS1081"/>
    <property type="match status" value="1"/>
</dbReference>
<protein>
    <recommendedName>
        <fullName evidence="6">Mutator family transposase</fullName>
    </recommendedName>
</protein>
<evidence type="ECO:0000256" key="2">
    <source>
        <dbReference type="ARBA" id="ARBA00010961"/>
    </source>
</evidence>
<dbReference type="InterPro" id="IPR048004">
    <property type="entry name" value="IS1249_transpos"/>
</dbReference>
<dbReference type="Proteomes" id="UP000291758">
    <property type="component" value="Chromosome"/>
</dbReference>
<dbReference type="KEGG" id="xyl:ET495_11155"/>
<evidence type="ECO:0000256" key="1">
    <source>
        <dbReference type="ARBA" id="ARBA00002190"/>
    </source>
</evidence>
<gene>
    <name evidence="7" type="ORF">ET495_11155</name>
</gene>
<dbReference type="AlphaFoldDB" id="A0A4V0YEC3"/>
<keyword evidence="3 6" id="KW-0815">Transposition</keyword>
<keyword evidence="8" id="KW-1185">Reference proteome</keyword>
<dbReference type="OrthoDB" id="9793302at2"/>
<proteinExistence type="inferred from homology"/>